<dbReference type="InterPro" id="IPR023186">
    <property type="entry name" value="IUNH"/>
</dbReference>
<sequence length="313" mass="33330">MTAFPAVPRQRIIVDNDFSGDPDDLVQMAHHALSPAVDIRLVIGSHLSPGDPFDPSETQADNAAAIASDLLSSMGRDDIPVLAGAQNAIPDRGTPHDTAAARAIIAEAMRDDTDLPLVFCAGAGLTELASALLLEPRIAERMTLVWIGGVEHDGLAVPPPDASPVEYNLAIDVAAAQVVFDSAVPIWQVPRDAYRQVLVSADEIDLRIRPHGALGARLADAISRVAEIAAGHGLPLGETYALGDSPLVLLTSLRSSFQADPSSSDYVLVPRPAIRDDGGYASRPERAPIRVYRRLDVRLLLEDLYAKLQRAAA</sequence>
<dbReference type="RefSeq" id="WP_345441531.1">
    <property type="nucleotide sequence ID" value="NZ_BAABKO010000006.1"/>
</dbReference>
<comment type="caution">
    <text evidence="4">The sequence shown here is derived from an EMBL/GenBank/DDBJ whole genome shotgun (WGS) entry which is preliminary data.</text>
</comment>
<dbReference type="PANTHER" id="PTHR12304">
    <property type="entry name" value="INOSINE-URIDINE PREFERRING NUCLEOSIDE HYDROLASE"/>
    <property type="match status" value="1"/>
</dbReference>
<feature type="domain" description="Inosine/uridine-preferring nucleoside hydrolase" evidence="3">
    <location>
        <begin position="12"/>
        <end position="227"/>
    </location>
</feature>
<dbReference type="PANTHER" id="PTHR12304:SF4">
    <property type="entry name" value="URIDINE NUCLEOSIDASE"/>
    <property type="match status" value="1"/>
</dbReference>
<protein>
    <recommendedName>
        <fullName evidence="3">Inosine/uridine-preferring nucleoside hydrolase domain-containing protein</fullName>
    </recommendedName>
</protein>
<evidence type="ECO:0000256" key="1">
    <source>
        <dbReference type="ARBA" id="ARBA00022801"/>
    </source>
</evidence>
<proteinExistence type="predicted"/>
<evidence type="ECO:0000313" key="4">
    <source>
        <dbReference type="EMBL" id="GAA4784202.1"/>
    </source>
</evidence>
<name>A0ABP9AQ92_9MICO</name>
<dbReference type="InterPro" id="IPR001910">
    <property type="entry name" value="Inosine/uridine_hydrolase_dom"/>
</dbReference>
<dbReference type="SUPFAM" id="SSF53590">
    <property type="entry name" value="Nucleoside hydrolase"/>
    <property type="match status" value="1"/>
</dbReference>
<dbReference type="Proteomes" id="UP001501645">
    <property type="component" value="Unassembled WGS sequence"/>
</dbReference>
<accession>A0ABP9AQ92</accession>
<evidence type="ECO:0000259" key="3">
    <source>
        <dbReference type="Pfam" id="PF01156"/>
    </source>
</evidence>
<evidence type="ECO:0000256" key="2">
    <source>
        <dbReference type="ARBA" id="ARBA00023295"/>
    </source>
</evidence>
<keyword evidence="5" id="KW-1185">Reference proteome</keyword>
<keyword evidence="2" id="KW-0326">Glycosidase</keyword>
<dbReference type="Gene3D" id="3.90.245.10">
    <property type="entry name" value="Ribonucleoside hydrolase-like"/>
    <property type="match status" value="1"/>
</dbReference>
<organism evidence="4 5">
    <name type="scientific">Microbacterium gilvum</name>
    <dbReference type="NCBI Taxonomy" id="1336204"/>
    <lineage>
        <taxon>Bacteria</taxon>
        <taxon>Bacillati</taxon>
        <taxon>Actinomycetota</taxon>
        <taxon>Actinomycetes</taxon>
        <taxon>Micrococcales</taxon>
        <taxon>Microbacteriaceae</taxon>
        <taxon>Microbacterium</taxon>
    </lineage>
</organism>
<dbReference type="EMBL" id="BAABKO010000006">
    <property type="protein sequence ID" value="GAA4784202.1"/>
    <property type="molecule type" value="Genomic_DNA"/>
</dbReference>
<reference evidence="5" key="1">
    <citation type="journal article" date="2019" name="Int. J. Syst. Evol. Microbiol.">
        <title>The Global Catalogue of Microorganisms (GCM) 10K type strain sequencing project: providing services to taxonomists for standard genome sequencing and annotation.</title>
        <authorList>
            <consortium name="The Broad Institute Genomics Platform"/>
            <consortium name="The Broad Institute Genome Sequencing Center for Infectious Disease"/>
            <person name="Wu L."/>
            <person name="Ma J."/>
        </authorList>
    </citation>
    <scope>NUCLEOTIDE SEQUENCE [LARGE SCALE GENOMIC DNA]</scope>
    <source>
        <strain evidence="5">JCM 18537</strain>
    </source>
</reference>
<dbReference type="Pfam" id="PF01156">
    <property type="entry name" value="IU_nuc_hydro"/>
    <property type="match status" value="1"/>
</dbReference>
<keyword evidence="1" id="KW-0378">Hydrolase</keyword>
<dbReference type="InterPro" id="IPR036452">
    <property type="entry name" value="Ribo_hydro-like"/>
</dbReference>
<evidence type="ECO:0000313" key="5">
    <source>
        <dbReference type="Proteomes" id="UP001501645"/>
    </source>
</evidence>
<gene>
    <name evidence="4" type="ORF">GCM10023351_32180</name>
</gene>